<proteinExistence type="predicted"/>
<name>A0ABT1ZM06_9BURK</name>
<accession>A0ABT1ZM06</accession>
<dbReference type="RefSeq" id="WP_258815570.1">
    <property type="nucleotide sequence ID" value="NZ_JANUGW010000003.1"/>
</dbReference>
<evidence type="ECO:0000256" key="1">
    <source>
        <dbReference type="ARBA" id="ARBA00023002"/>
    </source>
</evidence>
<evidence type="ECO:0000313" key="4">
    <source>
        <dbReference type="Proteomes" id="UP001204151"/>
    </source>
</evidence>
<evidence type="ECO:0000259" key="2">
    <source>
        <dbReference type="Pfam" id="PF01266"/>
    </source>
</evidence>
<feature type="domain" description="FAD dependent oxidoreductase" evidence="2">
    <location>
        <begin position="27"/>
        <end position="382"/>
    </location>
</feature>
<dbReference type="Gene3D" id="3.50.50.60">
    <property type="entry name" value="FAD/NAD(P)-binding domain"/>
    <property type="match status" value="1"/>
</dbReference>
<comment type="caution">
    <text evidence="3">The sequence shown here is derived from an EMBL/GenBank/DDBJ whole genome shotgun (WGS) entry which is preliminary data.</text>
</comment>
<dbReference type="Pfam" id="PF01266">
    <property type="entry name" value="DAO"/>
    <property type="match status" value="1"/>
</dbReference>
<dbReference type="PANTHER" id="PTHR13847:SF281">
    <property type="entry name" value="FAD DEPENDENT OXIDOREDUCTASE DOMAIN-CONTAINING PROTEIN"/>
    <property type="match status" value="1"/>
</dbReference>
<protein>
    <submittedName>
        <fullName evidence="3">FAD-binding oxidoreductase</fullName>
    </submittedName>
</protein>
<dbReference type="PANTHER" id="PTHR13847">
    <property type="entry name" value="SARCOSINE DEHYDROGENASE-RELATED"/>
    <property type="match status" value="1"/>
</dbReference>
<keyword evidence="1" id="KW-0560">Oxidoreductase</keyword>
<dbReference type="Gene3D" id="3.30.9.10">
    <property type="entry name" value="D-Amino Acid Oxidase, subunit A, domain 2"/>
    <property type="match status" value="1"/>
</dbReference>
<dbReference type="SUPFAM" id="SSF51905">
    <property type="entry name" value="FAD/NAD(P)-binding domain"/>
    <property type="match status" value="1"/>
</dbReference>
<evidence type="ECO:0000313" key="3">
    <source>
        <dbReference type="EMBL" id="MCS0580944.1"/>
    </source>
</evidence>
<dbReference type="InterPro" id="IPR036188">
    <property type="entry name" value="FAD/NAD-bd_sf"/>
</dbReference>
<dbReference type="Proteomes" id="UP001204151">
    <property type="component" value="Unassembled WGS sequence"/>
</dbReference>
<dbReference type="EMBL" id="JANUGW010000003">
    <property type="protein sequence ID" value="MCS0580944.1"/>
    <property type="molecule type" value="Genomic_DNA"/>
</dbReference>
<organism evidence="3 4">
    <name type="scientific">Massilia pinisoli</name>
    <dbReference type="NCBI Taxonomy" id="1772194"/>
    <lineage>
        <taxon>Bacteria</taxon>
        <taxon>Pseudomonadati</taxon>
        <taxon>Pseudomonadota</taxon>
        <taxon>Betaproteobacteria</taxon>
        <taxon>Burkholderiales</taxon>
        <taxon>Oxalobacteraceae</taxon>
        <taxon>Telluria group</taxon>
        <taxon>Massilia</taxon>
    </lineage>
</organism>
<sequence length="425" mass="46117">MKLDSYWLDTAPAFADGAPEPVAGHADVVVAGAGFTGLSAALTLARRGASVVVLEAGRVVGEASGRNGGHCNSGTAHDFGALAARLGVDTARSFYQAYNAAVDTVESLVARERIECDFARVGKLKLAAKPEHYDKLARSCDVLRREVDPHVEMVSAARIRDEVASGQFYGGLLQTTSAQMHMGKFGVGLARAAARAGARIHEHTPVTGLERLPAGGFRVTTSRGVVTAGQVLLATGNSRQGPFSWFRRRMISVGSFIVATEPLDPALVDRLLPRRRNYVTSRTIGNYFRVSPDHRLLFGGRARFALSNPRSDRKSGVVLRAAMEKMFPDLRGVGIDYCWGGLVDMTADRLPRAGEHRGMYYSTGYSGHGVQMSVHMGQVMADVMAGRAELNPWRHLEWPAVPGHFGTPWFLPAVGAYYRLQDWLH</sequence>
<reference evidence="3 4" key="1">
    <citation type="submission" date="2022-08" db="EMBL/GenBank/DDBJ databases">
        <title>Reclassification of Massilia species as members of the genera Telluria, Duganella, Pseudoduganella, Mokoshia gen. nov. and Zemynaea gen. nov. using orthogonal and non-orthogonal genome-based approaches.</title>
        <authorList>
            <person name="Bowman J.P."/>
        </authorList>
    </citation>
    <scope>NUCLEOTIDE SEQUENCE [LARGE SCALE GENOMIC DNA]</scope>
    <source>
        <strain evidence="3 4">JCM 31316</strain>
    </source>
</reference>
<keyword evidence="4" id="KW-1185">Reference proteome</keyword>
<dbReference type="InterPro" id="IPR006076">
    <property type="entry name" value="FAD-dep_OxRdtase"/>
</dbReference>
<gene>
    <name evidence="3" type="ORF">NX784_05025</name>
</gene>